<evidence type="ECO:0000259" key="4">
    <source>
        <dbReference type="PROSITE" id="PS51192"/>
    </source>
</evidence>
<feature type="compositionally biased region" description="Basic residues" evidence="3">
    <location>
        <begin position="504"/>
        <end position="518"/>
    </location>
</feature>
<keyword evidence="1" id="KW-0378">Hydrolase</keyword>
<feature type="compositionally biased region" description="Low complexity" evidence="3">
    <location>
        <begin position="386"/>
        <end position="398"/>
    </location>
</feature>
<feature type="region of interest" description="Disordered" evidence="3">
    <location>
        <begin position="1613"/>
        <end position="1668"/>
    </location>
</feature>
<feature type="region of interest" description="Disordered" evidence="3">
    <location>
        <begin position="29"/>
        <end position="49"/>
    </location>
</feature>
<feature type="compositionally biased region" description="Acidic residues" evidence="3">
    <location>
        <begin position="681"/>
        <end position="691"/>
    </location>
</feature>
<dbReference type="Gene3D" id="3.40.50.10810">
    <property type="entry name" value="Tandem AAA-ATPase domain"/>
    <property type="match status" value="1"/>
</dbReference>
<dbReference type="CDD" id="cd18000">
    <property type="entry name" value="DEXHc_ERCC6"/>
    <property type="match status" value="1"/>
</dbReference>
<feature type="region of interest" description="Disordered" evidence="3">
    <location>
        <begin position="1729"/>
        <end position="1768"/>
    </location>
</feature>
<dbReference type="GO" id="GO:0016787">
    <property type="term" value="F:hydrolase activity"/>
    <property type="evidence" value="ECO:0007669"/>
    <property type="project" value="UniProtKB-KW"/>
</dbReference>
<feature type="domain" description="Helicase ATP-binding" evidence="4">
    <location>
        <begin position="857"/>
        <end position="1029"/>
    </location>
</feature>
<evidence type="ECO:0000256" key="2">
    <source>
        <dbReference type="SAM" id="Coils"/>
    </source>
</evidence>
<evidence type="ECO:0000259" key="5">
    <source>
        <dbReference type="PROSITE" id="PS51194"/>
    </source>
</evidence>
<feature type="compositionally biased region" description="Low complexity" evidence="3">
    <location>
        <begin position="91"/>
        <end position="101"/>
    </location>
</feature>
<dbReference type="CDD" id="cd18793">
    <property type="entry name" value="SF2_C_SNF"/>
    <property type="match status" value="1"/>
</dbReference>
<feature type="region of interest" description="Disordered" evidence="3">
    <location>
        <begin position="312"/>
        <end position="362"/>
    </location>
</feature>
<accession>A0A383WN42</accession>
<dbReference type="PROSITE" id="PS51192">
    <property type="entry name" value="HELICASE_ATP_BIND_1"/>
    <property type="match status" value="1"/>
</dbReference>
<feature type="region of interest" description="Disordered" evidence="3">
    <location>
        <begin position="155"/>
        <end position="221"/>
    </location>
</feature>
<dbReference type="FunFam" id="3.40.50.10810:FF:000094">
    <property type="entry name" value="DNA excision repair protein ERCC-6"/>
    <property type="match status" value="1"/>
</dbReference>
<feature type="region of interest" description="Disordered" evidence="3">
    <location>
        <begin position="375"/>
        <end position="418"/>
    </location>
</feature>
<dbReference type="Gene3D" id="3.40.50.300">
    <property type="entry name" value="P-loop containing nucleotide triphosphate hydrolases"/>
    <property type="match status" value="1"/>
</dbReference>
<dbReference type="InterPro" id="IPR038718">
    <property type="entry name" value="SNF2-like_sf"/>
</dbReference>
<evidence type="ECO:0000256" key="3">
    <source>
        <dbReference type="SAM" id="MobiDB-lite"/>
    </source>
</evidence>
<feature type="compositionally biased region" description="Low complexity" evidence="3">
    <location>
        <begin position="798"/>
        <end position="820"/>
    </location>
</feature>
<dbReference type="Proteomes" id="UP000256970">
    <property type="component" value="Unassembled WGS sequence"/>
</dbReference>
<dbReference type="InterPro" id="IPR001650">
    <property type="entry name" value="Helicase_C-like"/>
</dbReference>
<organism evidence="6 7">
    <name type="scientific">Tetradesmus obliquus</name>
    <name type="common">Green alga</name>
    <name type="synonym">Acutodesmus obliquus</name>
    <dbReference type="NCBI Taxonomy" id="3088"/>
    <lineage>
        <taxon>Eukaryota</taxon>
        <taxon>Viridiplantae</taxon>
        <taxon>Chlorophyta</taxon>
        <taxon>core chlorophytes</taxon>
        <taxon>Chlorophyceae</taxon>
        <taxon>CS clade</taxon>
        <taxon>Sphaeropleales</taxon>
        <taxon>Scenedesmaceae</taxon>
        <taxon>Tetradesmus</taxon>
    </lineage>
</organism>
<dbReference type="SMART" id="SM00490">
    <property type="entry name" value="HELICc"/>
    <property type="match status" value="1"/>
</dbReference>
<keyword evidence="7" id="KW-1185">Reference proteome</keyword>
<feature type="region of interest" description="Disordered" evidence="3">
    <location>
        <begin position="80"/>
        <end position="109"/>
    </location>
</feature>
<feature type="coiled-coil region" evidence="2">
    <location>
        <begin position="109"/>
        <end position="139"/>
    </location>
</feature>
<dbReference type="Pfam" id="PF00176">
    <property type="entry name" value="SNF2-rel_dom"/>
    <property type="match status" value="1"/>
</dbReference>
<dbReference type="Pfam" id="PF00271">
    <property type="entry name" value="Helicase_C"/>
    <property type="match status" value="1"/>
</dbReference>
<keyword evidence="2" id="KW-0175">Coiled coil</keyword>
<dbReference type="InterPro" id="IPR049730">
    <property type="entry name" value="SNF2/RAD54-like_C"/>
</dbReference>
<evidence type="ECO:0000256" key="1">
    <source>
        <dbReference type="ARBA" id="ARBA00022801"/>
    </source>
</evidence>
<dbReference type="InterPro" id="IPR050496">
    <property type="entry name" value="SNF2_RAD54_helicase_repair"/>
</dbReference>
<dbReference type="InterPro" id="IPR014001">
    <property type="entry name" value="Helicase_ATP-bd"/>
</dbReference>
<feature type="compositionally biased region" description="Low complexity" evidence="3">
    <location>
        <begin position="1613"/>
        <end position="1655"/>
    </location>
</feature>
<dbReference type="InterPro" id="IPR000330">
    <property type="entry name" value="SNF2_N"/>
</dbReference>
<feature type="region of interest" description="Disordered" evidence="3">
    <location>
        <begin position="496"/>
        <end position="518"/>
    </location>
</feature>
<dbReference type="PANTHER" id="PTHR45629:SF7">
    <property type="entry name" value="DNA EXCISION REPAIR PROTEIN ERCC-6-RELATED"/>
    <property type="match status" value="1"/>
</dbReference>
<dbReference type="SUPFAM" id="SSF52540">
    <property type="entry name" value="P-loop containing nucleoside triphosphate hydrolases"/>
    <property type="match status" value="2"/>
</dbReference>
<feature type="region of interest" description="Disordered" evidence="3">
    <location>
        <begin position="1550"/>
        <end position="1579"/>
    </location>
</feature>
<dbReference type="SMART" id="SM00487">
    <property type="entry name" value="DEXDc"/>
    <property type="match status" value="1"/>
</dbReference>
<name>A0A383WN42_TETOB</name>
<feature type="compositionally biased region" description="Low complexity" evidence="3">
    <location>
        <begin position="340"/>
        <end position="356"/>
    </location>
</feature>
<dbReference type="STRING" id="3088.A0A383WN42"/>
<feature type="domain" description="Helicase C-terminal" evidence="5">
    <location>
        <begin position="1166"/>
        <end position="1320"/>
    </location>
</feature>
<proteinExistence type="predicted"/>
<feature type="region of interest" description="Disordered" evidence="3">
    <location>
        <begin position="532"/>
        <end position="749"/>
    </location>
</feature>
<dbReference type="GO" id="GO:0008094">
    <property type="term" value="F:ATP-dependent activity, acting on DNA"/>
    <property type="evidence" value="ECO:0007669"/>
    <property type="project" value="TreeGrafter"/>
</dbReference>
<evidence type="ECO:0000313" key="7">
    <source>
        <dbReference type="Proteomes" id="UP000256970"/>
    </source>
</evidence>
<evidence type="ECO:0000313" key="6">
    <source>
        <dbReference type="EMBL" id="SZX78857.1"/>
    </source>
</evidence>
<dbReference type="PANTHER" id="PTHR45629">
    <property type="entry name" value="SNF2/RAD54 FAMILY MEMBER"/>
    <property type="match status" value="1"/>
</dbReference>
<feature type="compositionally biased region" description="Basic residues" evidence="3">
    <location>
        <begin position="629"/>
        <end position="638"/>
    </location>
</feature>
<feature type="compositionally biased region" description="Low complexity" evidence="3">
    <location>
        <begin position="1562"/>
        <end position="1579"/>
    </location>
</feature>
<dbReference type="InterPro" id="IPR027417">
    <property type="entry name" value="P-loop_NTPase"/>
</dbReference>
<feature type="compositionally biased region" description="Acidic residues" evidence="3">
    <location>
        <begin position="739"/>
        <end position="748"/>
    </location>
</feature>
<feature type="compositionally biased region" description="Low complexity" evidence="3">
    <location>
        <begin position="594"/>
        <end position="624"/>
    </location>
</feature>
<protein>
    <submittedName>
        <fullName evidence="6">Uncharacterized protein</fullName>
    </submittedName>
</protein>
<gene>
    <name evidence="6" type="ORF">BQ4739_LOCUS19160</name>
</gene>
<feature type="compositionally biased region" description="Acidic residues" evidence="3">
    <location>
        <begin position="572"/>
        <end position="581"/>
    </location>
</feature>
<sequence>MEEQQLLQELGVAVQDAAELEQDIIGKALAESPAAGPSADVPDGEAGTAVSPEQLAGQLLAAELEAEAVTLVLQAQQQQLQQEGGDDWNATDEQAAAQATERSSRQLEAAVTRQRLHALQEQQQQLQQTIAQLPQAQQAAVQQQHHRQKLAMLLQQQQQGRKGKGKAGKQQQGLQEPGQHWKLAGSSSSRAGAQASWDPAGAAGASTKAPLFGPSPQQQLWQQRQQQRATTAAELNIDALAAAAIAADGAAASASTAGGGLAGPKLVETERDRLIRLGLLTPFDKLEGFEKKVQGSAAAAAPEVRQVRFGTAAQQLQQRRKQQQQQEQEHMLPPRPPPQQHSLPPAQQQQQQFEQPSEATLSTETVAAAAEPAAGALLPPRPRPPRAAALPQQPAAAADEQWAMMQQRRVASTASPPSSSAAAAAAASGLGDMANAVGRSGLPLSELLAKASQQSMEQGVLQRPRTVLLEGDNVPQQERELIKVNPLLWRGANAAAAAGAPLAKRPRRHSTLPRQKRARMSLAALTAAVHGSAEVAAKDKRQRRQQDGAAAGSSSSSDGWASDGEHGSSSADEQEEGEVADAEQREGIESMQLGAAGAAAAAVAAAAAAAAAAGQGDGQAAGVADKGRGSRSARRRRGNGSSSGGGEDAGTNDDAEYLPSDVEVGTSRSRSRSKQSAAAADVDDDDMEGLVEEPVGIKGRGRKGSSSSKSRSSAKNGSSKRGRGSTPSSPAAAAAAAADSEEQEEDELLQLQAAADTESGRDEIADYDDVDPGVYQLRMERYAEQLEVVRQKRQQQLDAASMPAGDAAAEAAAGPADAGSAAADDADDVVFDGGFRVPGALWAQLFDYQRTGVKWLWELHTQRAGGIIGDEMGLGKTIQVIAYLAGLHHSGLWRPSLVVAPATVLRQWMGELRTWYPPLRVMLLHDSGRCPYGTPRPDKAGIVAAALEAADCSILLTTYDQLRLNRELLLPVRWGVAVLDEGHKIRNPDAEVTLASKQLQTVHRIIMSGSPIQNRLSELWSLFDFIFPGKLGTLPVFTAQFAVPITIGGYTNASKLQVQTAYRCAVVLRDLIGPYLLRRRKADVATQLPKKTETVLFCSLTQQQRDLYRAYINSSDVSEILSGHRQALAGIDVLRKICNHPDLLERAAAQANTDYGEPSRSGKLQVLAKVLAAWHAERHKVLLFTQTQQMLDILEKLAAAAGYSYHRMDGSTPIAQRGRLMDDFNGDPDRFLFLLTTKVGGLGVNLTGANRVLIYDPDWNPSTDSQARERAWRIGQGRPVTIYRLITSGTIEEKVYHRQIYKSFLTNKIYKSFLTNKVLQDPRQRRFFASKDISDLFTLSDEYGAGTKSTTAAARSAGAGHAAAGATETGRIFSDVVGEQLLAPVQQQQQRQLGSSLGGGSKVRKFGRQQQQQQQAKDTSVPPPAAGSAGNGIAAQYGAVAAAAAAAAGDAAGSSAAGAADDEASVLRDLFEGTGIKSLIDHSSIEGANSAEAGANTDDAFAAKVAADAAEALRRSSRACQSAAVHVPTWTGRHGAAGMAAAAARGNANSSRGAAAAGGGSSRSSPAAPGGNSSAGRSRFGQVRNPLLLDAPPLFPTAGGAAAAAAAAAAGGGSSREASPARAPAAAVPDPAPQAAGQTEDAAAADAAAGVGSAGEQRFGAGGSSSSRPFAGVQAGAAGAGAAPSSSALLARMRERQAAAAAAAGRGQLGAALPLQQQGLGTAAAAEDVAVPSPGGSGRSSADVSPSRPPHRAAGNAARGSKSSSDPAARMAEQIVQFIQAAGGCANSDLLLSHFRDVLRESDMPLFKQQLRQVAQLTAAPAAAAGAGRGAMQGAGTGGSKVWVLRSGGQ</sequence>
<reference evidence="6 7" key="1">
    <citation type="submission" date="2016-10" db="EMBL/GenBank/DDBJ databases">
        <authorList>
            <person name="Cai Z."/>
        </authorList>
    </citation>
    <scope>NUCLEOTIDE SEQUENCE [LARGE SCALE GENOMIC DNA]</scope>
</reference>
<dbReference type="GO" id="GO:0005524">
    <property type="term" value="F:ATP binding"/>
    <property type="evidence" value="ECO:0007669"/>
    <property type="project" value="InterPro"/>
</dbReference>
<dbReference type="GO" id="GO:0006283">
    <property type="term" value="P:transcription-coupled nucleotide-excision repair"/>
    <property type="evidence" value="ECO:0007669"/>
    <property type="project" value="TreeGrafter"/>
</dbReference>
<feature type="compositionally biased region" description="Low complexity" evidence="3">
    <location>
        <begin position="547"/>
        <end position="562"/>
    </location>
</feature>
<feature type="compositionally biased region" description="Low complexity" evidence="3">
    <location>
        <begin position="704"/>
        <end position="717"/>
    </location>
</feature>
<dbReference type="PROSITE" id="PS51194">
    <property type="entry name" value="HELICASE_CTER"/>
    <property type="match status" value="1"/>
</dbReference>
<feature type="region of interest" description="Disordered" evidence="3">
    <location>
        <begin position="1389"/>
        <end position="1428"/>
    </location>
</feature>
<feature type="region of interest" description="Disordered" evidence="3">
    <location>
        <begin position="797"/>
        <end position="820"/>
    </location>
</feature>
<dbReference type="GO" id="GO:0005634">
    <property type="term" value="C:nucleus"/>
    <property type="evidence" value="ECO:0007669"/>
    <property type="project" value="TreeGrafter"/>
</dbReference>
<dbReference type="EMBL" id="FNXT01001343">
    <property type="protein sequence ID" value="SZX78857.1"/>
    <property type="molecule type" value="Genomic_DNA"/>
</dbReference>
<feature type="compositionally biased region" description="Low complexity" evidence="3">
    <location>
        <begin position="184"/>
        <end position="196"/>
    </location>
</feature>